<gene>
    <name evidence="3" type="ORF">PGUG_04680</name>
</gene>
<dbReference type="PROSITE" id="PS51329">
    <property type="entry name" value="C_CAP_COFACTOR_C"/>
    <property type="match status" value="1"/>
</dbReference>
<dbReference type="InterPro" id="IPR016098">
    <property type="entry name" value="CAP/MinC_C"/>
</dbReference>
<dbReference type="Pfam" id="PF07986">
    <property type="entry name" value="TBCC"/>
    <property type="match status" value="1"/>
</dbReference>
<organism evidence="3 4">
    <name type="scientific">Meyerozyma guilliermondii (strain ATCC 6260 / CBS 566 / DSM 6381 / JCM 1539 / NBRC 10279 / NRRL Y-324)</name>
    <name type="common">Yeast</name>
    <name type="synonym">Candida guilliermondii</name>
    <dbReference type="NCBI Taxonomy" id="294746"/>
    <lineage>
        <taxon>Eukaryota</taxon>
        <taxon>Fungi</taxon>
        <taxon>Dikarya</taxon>
        <taxon>Ascomycota</taxon>
        <taxon>Saccharomycotina</taxon>
        <taxon>Pichiomycetes</taxon>
        <taxon>Debaryomycetaceae</taxon>
        <taxon>Meyerozyma</taxon>
    </lineage>
</organism>
<dbReference type="PANTHER" id="PTHR15139">
    <property type="entry name" value="TUBULIN FOLDING COFACTOR C"/>
    <property type="match status" value="1"/>
</dbReference>
<dbReference type="InterPro" id="IPR027684">
    <property type="entry name" value="TBCC"/>
</dbReference>
<dbReference type="InterPro" id="IPR012945">
    <property type="entry name" value="Tubulin-bd_cofactor_C_dom"/>
</dbReference>
<evidence type="ECO:0000256" key="1">
    <source>
        <dbReference type="ARBA" id="ARBA00008848"/>
    </source>
</evidence>
<dbReference type="OMA" id="HQLRLHN"/>
<accession>A5DN29</accession>
<evidence type="ECO:0000313" key="3">
    <source>
        <dbReference type="EMBL" id="EDK40582.1"/>
    </source>
</evidence>
<dbReference type="InterPro" id="IPR017901">
    <property type="entry name" value="C-CAP_CF_C-like"/>
</dbReference>
<protein>
    <recommendedName>
        <fullName evidence="2">C-CAP/cofactor C-like domain-containing protein</fullName>
    </recommendedName>
</protein>
<evidence type="ECO:0000313" key="4">
    <source>
        <dbReference type="Proteomes" id="UP000001997"/>
    </source>
</evidence>
<feature type="domain" description="C-CAP/cofactor C-like" evidence="2">
    <location>
        <begin position="128"/>
        <end position="250"/>
    </location>
</feature>
<reference evidence="3 4" key="1">
    <citation type="journal article" date="2009" name="Nature">
        <title>Evolution of pathogenicity and sexual reproduction in eight Candida genomes.</title>
        <authorList>
            <person name="Butler G."/>
            <person name="Rasmussen M.D."/>
            <person name="Lin M.F."/>
            <person name="Santos M.A."/>
            <person name="Sakthikumar S."/>
            <person name="Munro C.A."/>
            <person name="Rheinbay E."/>
            <person name="Grabherr M."/>
            <person name="Forche A."/>
            <person name="Reedy J.L."/>
            <person name="Agrafioti I."/>
            <person name="Arnaud M.B."/>
            <person name="Bates S."/>
            <person name="Brown A.J."/>
            <person name="Brunke S."/>
            <person name="Costanzo M.C."/>
            <person name="Fitzpatrick D.A."/>
            <person name="de Groot P.W."/>
            <person name="Harris D."/>
            <person name="Hoyer L.L."/>
            <person name="Hube B."/>
            <person name="Klis F.M."/>
            <person name="Kodira C."/>
            <person name="Lennard N."/>
            <person name="Logue M.E."/>
            <person name="Martin R."/>
            <person name="Neiman A.M."/>
            <person name="Nikolaou E."/>
            <person name="Quail M.A."/>
            <person name="Quinn J."/>
            <person name="Santos M.C."/>
            <person name="Schmitzberger F.F."/>
            <person name="Sherlock G."/>
            <person name="Shah P."/>
            <person name="Silverstein K.A."/>
            <person name="Skrzypek M.S."/>
            <person name="Soll D."/>
            <person name="Staggs R."/>
            <person name="Stansfield I."/>
            <person name="Stumpf M.P."/>
            <person name="Sudbery P.E."/>
            <person name="Srikantha T."/>
            <person name="Zeng Q."/>
            <person name="Berman J."/>
            <person name="Berriman M."/>
            <person name="Heitman J."/>
            <person name="Gow N.A."/>
            <person name="Lorenz M.C."/>
            <person name="Birren B.W."/>
            <person name="Kellis M."/>
            <person name="Cuomo C.A."/>
        </authorList>
    </citation>
    <scope>NUCLEOTIDE SEQUENCE [LARGE SCALE GENOMIC DNA]</scope>
    <source>
        <strain evidence="4">ATCC 6260 / CBS 566 / DSM 6381 / JCM 1539 / NBRC 10279 / NRRL Y-324</strain>
    </source>
</reference>
<proteinExistence type="inferred from homology"/>
<dbReference type="PANTHER" id="PTHR15139:SF0">
    <property type="entry name" value="TUBULIN-SPECIFIC CHAPERONE C"/>
    <property type="match status" value="1"/>
</dbReference>
<dbReference type="GO" id="GO:0007021">
    <property type="term" value="P:tubulin complex assembly"/>
    <property type="evidence" value="ECO:0007669"/>
    <property type="project" value="TreeGrafter"/>
</dbReference>
<dbReference type="RefSeq" id="XP_001482725.1">
    <property type="nucleotide sequence ID" value="XM_001482675.1"/>
</dbReference>
<dbReference type="InParanoid" id="A5DN29"/>
<dbReference type="STRING" id="294746.A5DN29"/>
<dbReference type="Proteomes" id="UP000001997">
    <property type="component" value="Unassembled WGS sequence"/>
</dbReference>
<name>A5DN29_PICGU</name>
<dbReference type="GeneID" id="5124740"/>
<dbReference type="GO" id="GO:0005737">
    <property type="term" value="C:cytoplasm"/>
    <property type="evidence" value="ECO:0007669"/>
    <property type="project" value="TreeGrafter"/>
</dbReference>
<dbReference type="KEGG" id="pgu:PGUG_04680"/>
<comment type="similarity">
    <text evidence="1">Belongs to the TBCC family.</text>
</comment>
<dbReference type="EMBL" id="CH408160">
    <property type="protein sequence ID" value="EDK40582.1"/>
    <property type="molecule type" value="Genomic_DNA"/>
</dbReference>
<keyword evidence="4" id="KW-1185">Reference proteome</keyword>
<dbReference type="HOGENOM" id="CLU_086432_0_0_1"/>
<dbReference type="eggNOG" id="ENOG502T1DX">
    <property type="taxonomic scope" value="Eukaryota"/>
</dbReference>
<evidence type="ECO:0000259" key="2">
    <source>
        <dbReference type="PROSITE" id="PS51329"/>
    </source>
</evidence>
<dbReference type="VEuPathDB" id="FungiDB:PGUG_04680"/>
<dbReference type="AlphaFoldDB" id="A5DN29"/>
<dbReference type="Gene3D" id="2.160.20.70">
    <property type="match status" value="1"/>
</dbReference>
<dbReference type="OrthoDB" id="194775at2759"/>
<dbReference type="GO" id="GO:0007023">
    <property type="term" value="P:post-chaperonin tubulin folding pathway"/>
    <property type="evidence" value="ECO:0007669"/>
    <property type="project" value="InterPro"/>
</dbReference>
<sequence length="281" mass="31816">MPMVCILFYGMHPISNTDIRNKLGESSSQDSLRSCLPLISNLNHIASKHYNDLNAFEKQKCTDMLAELRKLYSAKEKMLNKTTFQFIGDPIPPSSIETTSLKLRHEIEVKPQLHGLRLRKHIISTNLPHMLISDIQESILSNWKQDPIRSIHLQDIDSSILHLVSNGPVIVERARNSVLIIDCHQLRLHEVVNCTIVVNVSNDRIVIETCNNLKIVPQKEKLLTIDDFSWPTLGEVNPHYTISDAQDYAWIEEIQEGALNSAQLTQVKKAAETREGSDPSG</sequence>